<protein>
    <submittedName>
        <fullName evidence="4">FAD-dependent monooxygenase</fullName>
    </submittedName>
</protein>
<proteinExistence type="predicted"/>
<evidence type="ECO:0000256" key="1">
    <source>
        <dbReference type="ARBA" id="ARBA00023002"/>
    </source>
</evidence>
<dbReference type="PANTHER" id="PTHR43476">
    <property type="entry name" value="3-(3-HYDROXY-PHENYL)PROPIONATE/3-HYDROXYCINNAMIC ACID HYDROXYLASE"/>
    <property type="match status" value="1"/>
</dbReference>
<organism evidence="4">
    <name type="scientific">Streptantibioticus silvisoli</name>
    <dbReference type="NCBI Taxonomy" id="2705255"/>
    <lineage>
        <taxon>Bacteria</taxon>
        <taxon>Bacillati</taxon>
        <taxon>Actinomycetota</taxon>
        <taxon>Actinomycetes</taxon>
        <taxon>Kitasatosporales</taxon>
        <taxon>Streptomycetaceae</taxon>
        <taxon>Streptantibioticus</taxon>
    </lineage>
</organism>
<evidence type="ECO:0000313" key="5">
    <source>
        <dbReference type="Proteomes" id="UP001156398"/>
    </source>
</evidence>
<dbReference type="Pfam" id="PF01494">
    <property type="entry name" value="FAD_binding_3"/>
    <property type="match status" value="1"/>
</dbReference>
<dbReference type="EMBL" id="JAAGKO020000083">
    <property type="protein sequence ID" value="MDI5967332.1"/>
    <property type="molecule type" value="Genomic_DNA"/>
</dbReference>
<dbReference type="InterPro" id="IPR002938">
    <property type="entry name" value="FAD-bd"/>
</dbReference>
<sequence>MVRTIKADVLVVGGGPAGLAMSLLLLRSGLSVALAEKSRSLEREYRGEILQPGGQEILHRLGVLRGARERGAYEHDAFRLRQGDRVLLDADYRRLPGPFNCLLSVPQAHMLTELLDACARFDSFTLLSGTRIGALLHEGGRVVGATGGGADGEREVRASVVVGADGRNSKVRRLAGIGTRRQEAFDQDVLWFKLPAPAVAGRRLVEVHRGAGAPVMVYHCHPDRLQVGWTLPHGGYREVAGRGVEHVREEIARAVPEHAEAVRAGIRSLKDVSLLDVFSAQADRWVADGLVLIGDSAHTHGPIGAQGINLALQDAVLLHPLLVAAVRGGDTSAAALSQFERRRRPVIAAVLKLQAMQGRMMLSSNPVATAVRPVMVRAVSHTPLYRKVLHRLAYGPDAPSVRADLFTAEPR</sequence>
<evidence type="ECO:0000313" key="4">
    <source>
        <dbReference type="EMBL" id="MDI5972651.1"/>
    </source>
</evidence>
<dbReference type="InterPro" id="IPR036188">
    <property type="entry name" value="FAD/NAD-bd_sf"/>
</dbReference>
<evidence type="ECO:0000313" key="3">
    <source>
        <dbReference type="EMBL" id="MDI5967332.1"/>
    </source>
</evidence>
<comment type="caution">
    <text evidence="4">The sequence shown here is derived from an EMBL/GenBank/DDBJ whole genome shotgun (WGS) entry which is preliminary data.</text>
</comment>
<feature type="domain" description="FAD-binding" evidence="2">
    <location>
        <begin position="7"/>
        <end position="352"/>
    </location>
</feature>
<dbReference type="Gene3D" id="3.50.50.60">
    <property type="entry name" value="FAD/NAD(P)-binding domain"/>
    <property type="match status" value="2"/>
</dbReference>
<accession>A0AA90H668</accession>
<keyword evidence="5" id="KW-1185">Reference proteome</keyword>
<dbReference type="InterPro" id="IPR050631">
    <property type="entry name" value="PheA/TfdB_FAD_monoxygenase"/>
</dbReference>
<gene>
    <name evidence="3" type="ORF">POF43_032205</name>
    <name evidence="4" type="ORF">POF50_025465</name>
</gene>
<dbReference type="SUPFAM" id="SSF51905">
    <property type="entry name" value="FAD/NAD(P)-binding domain"/>
    <property type="match status" value="1"/>
</dbReference>
<keyword evidence="4" id="KW-0503">Monooxygenase</keyword>
<reference evidence="4 5" key="1">
    <citation type="submission" date="2023-05" db="EMBL/GenBank/DDBJ databases">
        <title>Streptantibioticus silvisoli sp. nov., acidotolerant actinomycetes 1 from pine litter.</title>
        <authorList>
            <person name="Swiecimska M."/>
            <person name="Golinska P."/>
            <person name="Sangal V."/>
            <person name="Wachnowicz B."/>
            <person name="Goodfellow M."/>
        </authorList>
    </citation>
    <scope>NUCLEOTIDE SEQUENCE</scope>
    <source>
        <strain evidence="4">SL13</strain>
        <strain evidence="3 5">SL54</strain>
    </source>
</reference>
<dbReference type="PANTHER" id="PTHR43476:SF5">
    <property type="entry name" value="FAD-DEPENDENT MONOOXYGENASE"/>
    <property type="match status" value="1"/>
</dbReference>
<dbReference type="EMBL" id="JABXJJ020000035">
    <property type="protein sequence ID" value="MDI5972651.1"/>
    <property type="molecule type" value="Genomic_DNA"/>
</dbReference>
<dbReference type="AlphaFoldDB" id="A0AA90H668"/>
<dbReference type="PRINTS" id="PR00420">
    <property type="entry name" value="RNGMNOXGNASE"/>
</dbReference>
<name>A0AA90H668_9ACTN</name>
<dbReference type="GO" id="GO:0071949">
    <property type="term" value="F:FAD binding"/>
    <property type="evidence" value="ECO:0007669"/>
    <property type="project" value="InterPro"/>
</dbReference>
<dbReference type="GO" id="GO:0004497">
    <property type="term" value="F:monooxygenase activity"/>
    <property type="evidence" value="ECO:0007669"/>
    <property type="project" value="UniProtKB-KW"/>
</dbReference>
<dbReference type="Proteomes" id="UP001156398">
    <property type="component" value="Unassembled WGS sequence"/>
</dbReference>
<evidence type="ECO:0000259" key="2">
    <source>
        <dbReference type="Pfam" id="PF01494"/>
    </source>
</evidence>
<keyword evidence="1" id="KW-0560">Oxidoreductase</keyword>